<organism evidence="8 9">
    <name type="scientific">Ephemerocybe angulata</name>
    <dbReference type="NCBI Taxonomy" id="980116"/>
    <lineage>
        <taxon>Eukaryota</taxon>
        <taxon>Fungi</taxon>
        <taxon>Dikarya</taxon>
        <taxon>Basidiomycota</taxon>
        <taxon>Agaricomycotina</taxon>
        <taxon>Agaricomycetes</taxon>
        <taxon>Agaricomycetidae</taxon>
        <taxon>Agaricales</taxon>
        <taxon>Agaricineae</taxon>
        <taxon>Psathyrellaceae</taxon>
        <taxon>Ephemerocybe</taxon>
    </lineage>
</organism>
<dbReference type="PANTHER" id="PTHR12308">
    <property type="entry name" value="ANOCTAMIN"/>
    <property type="match status" value="1"/>
</dbReference>
<keyword evidence="2 5" id="KW-0812">Transmembrane</keyword>
<evidence type="ECO:0000256" key="4">
    <source>
        <dbReference type="ARBA" id="ARBA00023136"/>
    </source>
</evidence>
<evidence type="ECO:0000259" key="6">
    <source>
        <dbReference type="Pfam" id="PF04547"/>
    </source>
</evidence>
<dbReference type="EMBL" id="JAACJK010000111">
    <property type="protein sequence ID" value="KAF5332243.1"/>
    <property type="molecule type" value="Genomic_DNA"/>
</dbReference>
<keyword evidence="3 5" id="KW-1133">Transmembrane helix</keyword>
<dbReference type="OrthoDB" id="296386at2759"/>
<reference evidence="8 9" key="1">
    <citation type="journal article" date="2020" name="ISME J.">
        <title>Uncovering the hidden diversity of litter-decomposition mechanisms in mushroom-forming fungi.</title>
        <authorList>
            <person name="Floudas D."/>
            <person name="Bentzer J."/>
            <person name="Ahren D."/>
            <person name="Johansson T."/>
            <person name="Persson P."/>
            <person name="Tunlid A."/>
        </authorList>
    </citation>
    <scope>NUCLEOTIDE SEQUENCE [LARGE SCALE GENOMIC DNA]</scope>
    <source>
        <strain evidence="8 9">CBS 175.51</strain>
    </source>
</reference>
<gene>
    <name evidence="8" type="ORF">D9611_008160</name>
</gene>
<sequence length="877" mass="98089">MVSSPSHSFRSRGALKLEAPIAVDTITCSLHPVMGINCSRATRCVCSLSSSVTPLAAPVTTLRPRSRSPSSAHRGIDTPTYTWLETLIDWLDLPDPTPIMFAPDVDLVIAFRVSKTKTTRTRREEGRKAEKQYNRLIEALTYAGLKAVGRRGESLGHLLVFVTCPDEVLKNLVVRERRSDFLSGLPVSPVATSSAGLEPLSPSDRIRLVHAYISSTPADGGLGISPDAAEWDLVESIAPLHNRDFNEQWVKVWTLRNIASVQLDKIREQFGEAVAYYFAFLSSYTMFLAFPAALGVFAHFFLGPYHPAYSVLVAIWCTVFVEWWRVHERILALRFGTRNAFRVERRRAQYTPNMPWYQREIRILLTLPVIGLFGFLLTSLLTAMFVFEAFITHLYEGPGKSIVAFSPTILFILLVPRFLAVYNYLAVLLTKWENHSHQSTYAASLTLKTFALGALVSYSGLALSAFVYVPFGEGLMNFVQQRWLKHRVVTHVGVWDVDTGSARKKLNPGRLRDQMFAMTVTNQIIGTFTEVGLPFVLRAVESFRTKKASNGSRSLNSSPDGLKKKVVFEDEQEKGGLEERIYLERVRTEFKLPEYDLFADYNEMVVQFGHVALWSTIWPLAGVMALINNIVELRSDAFKITVHHRRPVPVRTDTIGPWLEALTILTWLSALTNSALVYLFSPTGFTKVLCLARSVIPFNSFLNTVFNATTLTQEGISTHAARVSLMTSEHLVSASGNGVEADDANPEATWGVDGTSDATFGATKDLLVKAALVALVASHVYIVVRALIRHVVEKIWWKGSDEVREREREDLIVKERFLKGGKGVLEGEDEGDFERNVKAEVKKQQAKRAVGGETDLVALFWDHDEGADEIQRMLKEA</sequence>
<feature type="transmembrane region" description="Helical" evidence="5">
    <location>
        <begin position="363"/>
        <end position="387"/>
    </location>
</feature>
<protein>
    <recommendedName>
        <fullName evidence="10">DUF590-domain-containing protein</fullName>
    </recommendedName>
</protein>
<dbReference type="Pfam" id="PF20877">
    <property type="entry name" value="Anoctamin_N"/>
    <property type="match status" value="1"/>
</dbReference>
<dbReference type="AlphaFoldDB" id="A0A8H5C155"/>
<name>A0A8H5C155_9AGAR</name>
<dbReference type="Pfam" id="PF04547">
    <property type="entry name" value="Anoctamin"/>
    <property type="match status" value="1"/>
</dbReference>
<comment type="caution">
    <text evidence="8">The sequence shown here is derived from an EMBL/GenBank/DDBJ whole genome shotgun (WGS) entry which is preliminary data.</text>
</comment>
<dbReference type="PANTHER" id="PTHR12308:SF73">
    <property type="entry name" value="ANOCTAMIN"/>
    <property type="match status" value="1"/>
</dbReference>
<evidence type="ECO:0000256" key="5">
    <source>
        <dbReference type="SAM" id="Phobius"/>
    </source>
</evidence>
<evidence type="ECO:0000259" key="7">
    <source>
        <dbReference type="Pfam" id="PF20877"/>
    </source>
</evidence>
<feature type="domain" description="Anoctamin alpha-beta plait" evidence="7">
    <location>
        <begin position="104"/>
        <end position="234"/>
    </location>
</feature>
<dbReference type="InterPro" id="IPR007632">
    <property type="entry name" value="Anoctamin"/>
</dbReference>
<evidence type="ECO:0008006" key="10">
    <source>
        <dbReference type="Google" id="ProtNLM"/>
    </source>
</evidence>
<accession>A0A8H5C155</accession>
<keyword evidence="9" id="KW-1185">Reference proteome</keyword>
<dbReference type="GO" id="GO:0005254">
    <property type="term" value="F:chloride channel activity"/>
    <property type="evidence" value="ECO:0007669"/>
    <property type="project" value="TreeGrafter"/>
</dbReference>
<feature type="transmembrane region" description="Helical" evidence="5">
    <location>
        <begin position="308"/>
        <end position="326"/>
    </location>
</feature>
<evidence type="ECO:0000256" key="3">
    <source>
        <dbReference type="ARBA" id="ARBA00022989"/>
    </source>
</evidence>
<feature type="transmembrane region" description="Helical" evidence="5">
    <location>
        <begin position="450"/>
        <end position="471"/>
    </location>
</feature>
<dbReference type="InterPro" id="IPR049452">
    <property type="entry name" value="Anoctamin_TM"/>
</dbReference>
<comment type="subcellular location">
    <subcellularLocation>
        <location evidence="1">Membrane</location>
        <topology evidence="1">Multi-pass membrane protein</topology>
    </subcellularLocation>
</comment>
<dbReference type="GO" id="GO:0016020">
    <property type="term" value="C:membrane"/>
    <property type="evidence" value="ECO:0007669"/>
    <property type="project" value="UniProtKB-SubCell"/>
</dbReference>
<dbReference type="Proteomes" id="UP000541558">
    <property type="component" value="Unassembled WGS sequence"/>
</dbReference>
<evidence type="ECO:0000256" key="2">
    <source>
        <dbReference type="ARBA" id="ARBA00022692"/>
    </source>
</evidence>
<feature type="transmembrane region" description="Helical" evidence="5">
    <location>
        <begin position="407"/>
        <end position="429"/>
    </location>
</feature>
<feature type="domain" description="Anoctamin transmembrane" evidence="6">
    <location>
        <begin position="266"/>
        <end position="804"/>
    </location>
</feature>
<evidence type="ECO:0000313" key="8">
    <source>
        <dbReference type="EMBL" id="KAF5332243.1"/>
    </source>
</evidence>
<feature type="transmembrane region" description="Helical" evidence="5">
    <location>
        <begin position="274"/>
        <end position="302"/>
    </location>
</feature>
<evidence type="ECO:0000313" key="9">
    <source>
        <dbReference type="Proteomes" id="UP000541558"/>
    </source>
</evidence>
<evidence type="ECO:0000256" key="1">
    <source>
        <dbReference type="ARBA" id="ARBA00004141"/>
    </source>
</evidence>
<proteinExistence type="predicted"/>
<dbReference type="GO" id="GO:0032541">
    <property type="term" value="C:cortical endoplasmic reticulum"/>
    <property type="evidence" value="ECO:0007669"/>
    <property type="project" value="TreeGrafter"/>
</dbReference>
<dbReference type="InterPro" id="IPR049456">
    <property type="entry name" value="Anoctamin_N_fung"/>
</dbReference>
<keyword evidence="4 5" id="KW-0472">Membrane</keyword>